<dbReference type="Pfam" id="PF06059">
    <property type="entry name" value="DUF930"/>
    <property type="match status" value="1"/>
</dbReference>
<dbReference type="RefSeq" id="WP_379770067.1">
    <property type="nucleotide sequence ID" value="NZ_JBHSJF010000006.1"/>
</dbReference>
<protein>
    <submittedName>
        <fullName evidence="2">DUF930 domain-containing protein</fullName>
    </submittedName>
</protein>
<evidence type="ECO:0000313" key="3">
    <source>
        <dbReference type="Proteomes" id="UP001595796"/>
    </source>
</evidence>
<dbReference type="InterPro" id="IPR009273">
    <property type="entry name" value="DUF930"/>
</dbReference>
<evidence type="ECO:0000256" key="1">
    <source>
        <dbReference type="SAM" id="SignalP"/>
    </source>
</evidence>
<sequence>MSKPVLAAFFAVLAAPALAATPDTRINAELMKLSPEARREQRCDGRAMGQVSRDHAGMQPDSIIAYAYGDPKAQGNRIVAPGGAIHIGTMWYHISYSCQTTDDGLDIQSFTYNLGKPIPKGEWAEHQLVQ</sequence>
<proteinExistence type="predicted"/>
<feature type="chain" id="PRO_5046280890" evidence="1">
    <location>
        <begin position="20"/>
        <end position="130"/>
    </location>
</feature>
<accession>A0ABV9Z200</accession>
<dbReference type="EMBL" id="JBHSJF010000006">
    <property type="protein sequence ID" value="MFC5067788.1"/>
    <property type="molecule type" value="Genomic_DNA"/>
</dbReference>
<keyword evidence="3" id="KW-1185">Reference proteome</keyword>
<gene>
    <name evidence="2" type="ORF">ACFPFW_07130</name>
</gene>
<dbReference type="Proteomes" id="UP001595796">
    <property type="component" value="Unassembled WGS sequence"/>
</dbReference>
<keyword evidence="1" id="KW-0732">Signal</keyword>
<organism evidence="2 3">
    <name type="scientific">Flaviflagellibacter deserti</name>
    <dbReference type="NCBI Taxonomy" id="2267266"/>
    <lineage>
        <taxon>Bacteria</taxon>
        <taxon>Pseudomonadati</taxon>
        <taxon>Pseudomonadota</taxon>
        <taxon>Alphaproteobacteria</taxon>
        <taxon>Hyphomicrobiales</taxon>
        <taxon>Flaviflagellibacter</taxon>
    </lineage>
</organism>
<comment type="caution">
    <text evidence="2">The sequence shown here is derived from an EMBL/GenBank/DDBJ whole genome shotgun (WGS) entry which is preliminary data.</text>
</comment>
<name>A0ABV9Z200_9HYPH</name>
<reference evidence="3" key="1">
    <citation type="journal article" date="2019" name="Int. J. Syst. Evol. Microbiol.">
        <title>The Global Catalogue of Microorganisms (GCM) 10K type strain sequencing project: providing services to taxonomists for standard genome sequencing and annotation.</title>
        <authorList>
            <consortium name="The Broad Institute Genomics Platform"/>
            <consortium name="The Broad Institute Genome Sequencing Center for Infectious Disease"/>
            <person name="Wu L."/>
            <person name="Ma J."/>
        </authorList>
    </citation>
    <scope>NUCLEOTIDE SEQUENCE [LARGE SCALE GENOMIC DNA]</scope>
    <source>
        <strain evidence="3">CGMCC 1.16444</strain>
    </source>
</reference>
<feature type="signal peptide" evidence="1">
    <location>
        <begin position="1"/>
        <end position="19"/>
    </location>
</feature>
<evidence type="ECO:0000313" key="2">
    <source>
        <dbReference type="EMBL" id="MFC5067788.1"/>
    </source>
</evidence>